<name>A0A1F5MFX0_9BACT</name>
<dbReference type="Gene3D" id="3.90.190.20">
    <property type="entry name" value="Mur ligase, C-terminal domain"/>
    <property type="match status" value="1"/>
</dbReference>
<dbReference type="Gene3D" id="3.40.1190.10">
    <property type="entry name" value="Mur-like, catalytic domain"/>
    <property type="match status" value="1"/>
</dbReference>
<evidence type="ECO:0008006" key="8">
    <source>
        <dbReference type="Google" id="ProtNLM"/>
    </source>
</evidence>
<dbReference type="AlphaFoldDB" id="A0A1F5MFX0"/>
<evidence type="ECO:0000256" key="3">
    <source>
        <dbReference type="ARBA" id="ARBA00022840"/>
    </source>
</evidence>
<dbReference type="InterPro" id="IPR004101">
    <property type="entry name" value="Mur_ligase_C"/>
</dbReference>
<proteinExistence type="predicted"/>
<evidence type="ECO:0000313" key="6">
    <source>
        <dbReference type="EMBL" id="OGE64190.1"/>
    </source>
</evidence>
<evidence type="ECO:0000313" key="7">
    <source>
        <dbReference type="Proteomes" id="UP000178859"/>
    </source>
</evidence>
<dbReference type="SUPFAM" id="SSF53623">
    <property type="entry name" value="MurD-like peptide ligases, catalytic domain"/>
    <property type="match status" value="1"/>
</dbReference>
<dbReference type="InterPro" id="IPR036565">
    <property type="entry name" value="Mur-like_cat_sf"/>
</dbReference>
<accession>A0A1F5MFX0</accession>
<dbReference type="GO" id="GO:0016881">
    <property type="term" value="F:acid-amino acid ligase activity"/>
    <property type="evidence" value="ECO:0007669"/>
    <property type="project" value="InterPro"/>
</dbReference>
<dbReference type="SUPFAM" id="SSF53244">
    <property type="entry name" value="MurD-like peptide ligases, peptide-binding domain"/>
    <property type="match status" value="1"/>
</dbReference>
<dbReference type="Proteomes" id="UP000178859">
    <property type="component" value="Unassembled WGS sequence"/>
</dbReference>
<dbReference type="PANTHER" id="PTHR43024:SF1">
    <property type="entry name" value="UDP-N-ACETYLMURAMOYL-TRIPEPTIDE--D-ALANYL-D-ALANINE LIGASE"/>
    <property type="match status" value="1"/>
</dbReference>
<dbReference type="InterPro" id="IPR036615">
    <property type="entry name" value="Mur_ligase_C_dom_sf"/>
</dbReference>
<comment type="caution">
    <text evidence="6">The sequence shown here is derived from an EMBL/GenBank/DDBJ whole genome shotgun (WGS) entry which is preliminary data.</text>
</comment>
<keyword evidence="2" id="KW-0547">Nucleotide-binding</keyword>
<keyword evidence="3" id="KW-0067">ATP-binding</keyword>
<dbReference type="InterPro" id="IPR051046">
    <property type="entry name" value="MurCDEF_CellWall_CoF430Synth"/>
</dbReference>
<dbReference type="InterPro" id="IPR013221">
    <property type="entry name" value="Mur_ligase_cen"/>
</dbReference>
<dbReference type="EMBL" id="MFDT01000075">
    <property type="protein sequence ID" value="OGE64190.1"/>
    <property type="molecule type" value="Genomic_DNA"/>
</dbReference>
<feature type="domain" description="Mur ligase central" evidence="5">
    <location>
        <begin position="49"/>
        <end position="235"/>
    </location>
</feature>
<dbReference type="Pfam" id="PF02875">
    <property type="entry name" value="Mur_ligase_C"/>
    <property type="match status" value="1"/>
</dbReference>
<protein>
    <recommendedName>
        <fullName evidence="8">UDP-N-acetylmuramoyl-tripeptide--D-alanyl-D-alanine ligase</fullName>
    </recommendedName>
</protein>
<keyword evidence="1" id="KW-0436">Ligase</keyword>
<evidence type="ECO:0000259" key="4">
    <source>
        <dbReference type="Pfam" id="PF02875"/>
    </source>
</evidence>
<dbReference type="Pfam" id="PF08245">
    <property type="entry name" value="Mur_ligase_M"/>
    <property type="match status" value="1"/>
</dbReference>
<evidence type="ECO:0000259" key="5">
    <source>
        <dbReference type="Pfam" id="PF08245"/>
    </source>
</evidence>
<reference evidence="6 7" key="1">
    <citation type="journal article" date="2016" name="Nat. Commun.">
        <title>Thousands of microbial genomes shed light on interconnected biogeochemical processes in an aquifer system.</title>
        <authorList>
            <person name="Anantharaman K."/>
            <person name="Brown C.T."/>
            <person name="Hug L.A."/>
            <person name="Sharon I."/>
            <person name="Castelle C.J."/>
            <person name="Probst A.J."/>
            <person name="Thomas B.C."/>
            <person name="Singh A."/>
            <person name="Wilkins M.J."/>
            <person name="Karaoz U."/>
            <person name="Brodie E.L."/>
            <person name="Williams K.H."/>
            <person name="Hubbard S.S."/>
            <person name="Banfield J.F."/>
        </authorList>
    </citation>
    <scope>NUCLEOTIDE SEQUENCE [LARGE SCALE GENOMIC DNA]</scope>
</reference>
<organism evidence="6 7">
    <name type="scientific">Candidatus Daviesbacteria bacterium RIFCSPLOWO2_02_FULL_36_7</name>
    <dbReference type="NCBI Taxonomy" id="1797792"/>
    <lineage>
        <taxon>Bacteria</taxon>
        <taxon>Candidatus Daviesiibacteriota</taxon>
    </lineage>
</organism>
<dbReference type="PANTHER" id="PTHR43024">
    <property type="entry name" value="UDP-N-ACETYLMURAMOYL-TRIPEPTIDE--D-ALANYL-D-ALANINE LIGASE"/>
    <property type="match status" value="1"/>
</dbReference>
<evidence type="ECO:0000256" key="2">
    <source>
        <dbReference type="ARBA" id="ARBA00022741"/>
    </source>
</evidence>
<gene>
    <name evidence="6" type="ORF">A3I48_03280</name>
</gene>
<dbReference type="GO" id="GO:0005524">
    <property type="term" value="F:ATP binding"/>
    <property type="evidence" value="ECO:0007669"/>
    <property type="project" value="UniProtKB-KW"/>
</dbReference>
<feature type="domain" description="Mur ligase C-terminal" evidence="4">
    <location>
        <begin position="258"/>
        <end position="384"/>
    </location>
</feature>
<sequence>MDIADHPIWDQVTPYKTKIPNIKKPFHLLKIHLARQYAKLFPLSNFIGVTGSVGKTTCTRACVAVLSQKFKTLATKPNLDPVLNIPSTILKLNPSIQKAVFEMGIEYKGEMDFYLSLIKPQIVIITKIAFAHSEYLGNINEILQEKGKLVESLSKDGVAILNYDDPNCRKLAEKCQGTVVYFGMDAKNCTIWAGNPKIENYVTTFELNLGVERVKVNYNLLGLHQVYPALAAAALGVVCDIPLIKIKFALESVEPSEHRLQALAGPNGSILLDDTYNSSPSAVDGAIDTLLAIPARRRVIVLGEMKELGSYSEDLHRQIAQRIYKEKLDFVFLGQGDTQFIAAELQSLGFWEERLQSNLQNSQLVSKLLKTLGRDDVCLIKGSRAVRLDEVVKRIAKKI</sequence>
<evidence type="ECO:0000256" key="1">
    <source>
        <dbReference type="ARBA" id="ARBA00022598"/>
    </source>
</evidence>